<evidence type="ECO:0000313" key="2">
    <source>
        <dbReference type="EMBL" id="KAK2096708.1"/>
    </source>
</evidence>
<reference evidence="2 3" key="1">
    <citation type="submission" date="2023-05" db="EMBL/GenBank/DDBJ databases">
        <title>B98-5 Cell Line De Novo Hybrid Assembly: An Optical Mapping Approach.</title>
        <authorList>
            <person name="Kananen K."/>
            <person name="Auerbach J.A."/>
            <person name="Kautto E."/>
            <person name="Blachly J.S."/>
        </authorList>
    </citation>
    <scope>NUCLEOTIDE SEQUENCE [LARGE SCALE GENOMIC DNA]</scope>
    <source>
        <strain evidence="2">B95-8</strain>
        <tissue evidence="2">Cell line</tissue>
    </source>
</reference>
<protein>
    <submittedName>
        <fullName evidence="2">Uncharacterized protein</fullName>
    </submittedName>
</protein>
<gene>
    <name evidence="2" type="ORF">P7K49_025742</name>
</gene>
<evidence type="ECO:0000256" key="1">
    <source>
        <dbReference type="SAM" id="MobiDB-lite"/>
    </source>
</evidence>
<evidence type="ECO:0000313" key="3">
    <source>
        <dbReference type="Proteomes" id="UP001266305"/>
    </source>
</evidence>
<keyword evidence="3" id="KW-1185">Reference proteome</keyword>
<dbReference type="EMBL" id="JASSZA010000012">
    <property type="protein sequence ID" value="KAK2096708.1"/>
    <property type="molecule type" value="Genomic_DNA"/>
</dbReference>
<dbReference type="Proteomes" id="UP001266305">
    <property type="component" value="Unassembled WGS sequence"/>
</dbReference>
<organism evidence="2 3">
    <name type="scientific">Saguinus oedipus</name>
    <name type="common">Cotton-top tamarin</name>
    <name type="synonym">Oedipomidas oedipus</name>
    <dbReference type="NCBI Taxonomy" id="9490"/>
    <lineage>
        <taxon>Eukaryota</taxon>
        <taxon>Metazoa</taxon>
        <taxon>Chordata</taxon>
        <taxon>Craniata</taxon>
        <taxon>Vertebrata</taxon>
        <taxon>Euteleostomi</taxon>
        <taxon>Mammalia</taxon>
        <taxon>Eutheria</taxon>
        <taxon>Euarchontoglires</taxon>
        <taxon>Primates</taxon>
        <taxon>Haplorrhini</taxon>
        <taxon>Platyrrhini</taxon>
        <taxon>Cebidae</taxon>
        <taxon>Callitrichinae</taxon>
        <taxon>Saguinus</taxon>
    </lineage>
</organism>
<sequence>MEIISAITYKECTAPSTRSACVSLCVHAWDASSCCDCIALSADADSTVSEESSERDAGDKTPGAINDGGSHRAPQSGLNIPNRCWRHSEDETNVIAVSQDSNV</sequence>
<feature type="region of interest" description="Disordered" evidence="1">
    <location>
        <begin position="48"/>
        <end position="82"/>
    </location>
</feature>
<name>A0ABQ9UI07_SAGOE</name>
<proteinExistence type="predicted"/>
<comment type="caution">
    <text evidence="2">The sequence shown here is derived from an EMBL/GenBank/DDBJ whole genome shotgun (WGS) entry which is preliminary data.</text>
</comment>
<accession>A0ABQ9UI07</accession>